<feature type="compositionally biased region" description="Basic and acidic residues" evidence="2">
    <location>
        <begin position="489"/>
        <end position="506"/>
    </location>
</feature>
<protein>
    <recommendedName>
        <fullName evidence="3">Aminoglycoside phosphotransferase domain-containing protein</fullName>
    </recommendedName>
</protein>
<proteinExistence type="predicted"/>
<dbReference type="SUPFAM" id="SSF56112">
    <property type="entry name" value="Protein kinase-like (PK-like)"/>
    <property type="match status" value="1"/>
</dbReference>
<gene>
    <name evidence="4" type="ORF">ED733_000492</name>
</gene>
<feature type="compositionally biased region" description="Acidic residues" evidence="2">
    <location>
        <begin position="464"/>
        <end position="479"/>
    </location>
</feature>
<dbReference type="InterPro" id="IPR011009">
    <property type="entry name" value="Kinase-like_dom_sf"/>
</dbReference>
<comment type="caution">
    <text evidence="4">The sequence shown here is derived from an EMBL/GenBank/DDBJ whole genome shotgun (WGS) entry which is preliminary data.</text>
</comment>
<evidence type="ECO:0000256" key="2">
    <source>
        <dbReference type="SAM" id="MobiDB-lite"/>
    </source>
</evidence>
<evidence type="ECO:0000259" key="3">
    <source>
        <dbReference type="Pfam" id="PF01636"/>
    </source>
</evidence>
<dbReference type="Gene3D" id="1.10.510.10">
    <property type="entry name" value="Transferase(Phosphotransferase) domain 1"/>
    <property type="match status" value="1"/>
</dbReference>
<reference evidence="5" key="1">
    <citation type="submission" date="2018-12" db="EMBL/GenBank/DDBJ databases">
        <title>The complete genome of Metarhizium rileyi, a key fungal pathogen of Lepidoptera.</title>
        <authorList>
            <person name="Binneck E."/>
            <person name="Lastra C.C.L."/>
            <person name="Sosa-Gomez D.R."/>
        </authorList>
    </citation>
    <scope>NUCLEOTIDE SEQUENCE [LARGE SCALE GENOMIC DNA]</scope>
    <source>
        <strain evidence="5">Cep018-CH2</strain>
    </source>
</reference>
<feature type="region of interest" description="Disordered" evidence="2">
    <location>
        <begin position="449"/>
        <end position="513"/>
    </location>
</feature>
<dbReference type="PANTHER" id="PTHR37171">
    <property type="entry name" value="SERINE/THREONINE-PROTEIN KINASE YRZF-RELATED"/>
    <property type="match status" value="1"/>
</dbReference>
<dbReference type="AlphaFoldDB" id="A0A5C6FYL4"/>
<dbReference type="Proteomes" id="UP000317257">
    <property type="component" value="Unassembled WGS sequence"/>
</dbReference>
<dbReference type="PANTHER" id="PTHR37171:SF1">
    <property type="entry name" value="SERINE_THREONINE-PROTEIN KINASE YRZF-RELATED"/>
    <property type="match status" value="1"/>
</dbReference>
<name>A0A5C6FYL4_METRR</name>
<sequence>MSLQKLEELQKRLRDVEQLRKEEQQLLKEEQQRRKEAEQQLQNTTLAEFLDACHLHLFLGLTVQIPDYSTTGNPANAERKLRPDHIQEWKDFPGEQSEIWKTLISNSFVTKRHFSRLVSLKDQGEDLRQRSLSSELDLGYFERQTVETRVASVIKELHRNNQLRKAFCLKGDVAFENHANTLTDEELLVEDVTSMSLRQAPPRRSERIAAKSGGPVSLSTATRHVGQHKTSQPKHPRPKADQFCVYNKGTSERTPAFIIEYKAPHKLSLAHIKAGLLNKSIKLEEIIRVQENEGPEVTCRRVIAAVITQAFSYMVTGGVEYGYVCTGEAFIFLRVLQKDPSTVYYYLSIPKEDVGDSTGWTGSLGDDNRLHLTAVGQVLAFTLRALRTPTRDSGWITLAENRLTRWEMVYDDIIGKIEEKDISTSHFKPALESRFDYCRMSPVKTRSKTVPSAVSCRLPGETSTTDDDDDDDDEFDGYDPDTPSRKPQTRREDGSSSRRVDDKVSKDSYVGMSTRGTHRKYSKQLGCESLHIHGTRGALFEVTLLSHGYRFVGKGVPSEFLATSKHEQSIYARLAAIQGIHVPVVLGGLDVPCSLYYDGIVQIVHLMLMSYTGQSTAKLIAQWPERRNQIAQKAETCLRAVHKFGVLHSDVIPSNILWDSGNDQVMLIDFERAVVAKREMLPLVSISPNQKRKRVDELSKNGAKPLSCFDREARRLRNNLL</sequence>
<feature type="compositionally biased region" description="Basic residues" evidence="2">
    <location>
        <begin position="225"/>
        <end position="237"/>
    </location>
</feature>
<feature type="domain" description="Aminoglycoside phosphotransferase" evidence="3">
    <location>
        <begin position="618"/>
        <end position="676"/>
    </location>
</feature>
<evidence type="ECO:0000313" key="4">
    <source>
        <dbReference type="EMBL" id="TWU70660.1"/>
    </source>
</evidence>
<feature type="coiled-coil region" evidence="1">
    <location>
        <begin position="6"/>
        <end position="47"/>
    </location>
</feature>
<dbReference type="InterPro" id="IPR002575">
    <property type="entry name" value="Aminoglycoside_PTrfase"/>
</dbReference>
<evidence type="ECO:0000256" key="1">
    <source>
        <dbReference type="SAM" id="Coils"/>
    </source>
</evidence>
<organism evidence="4 5">
    <name type="scientific">Metarhizium rileyi (strain RCEF 4871)</name>
    <name type="common">Nomuraea rileyi</name>
    <dbReference type="NCBI Taxonomy" id="1649241"/>
    <lineage>
        <taxon>Eukaryota</taxon>
        <taxon>Fungi</taxon>
        <taxon>Dikarya</taxon>
        <taxon>Ascomycota</taxon>
        <taxon>Pezizomycotina</taxon>
        <taxon>Sordariomycetes</taxon>
        <taxon>Hypocreomycetidae</taxon>
        <taxon>Hypocreales</taxon>
        <taxon>Clavicipitaceae</taxon>
        <taxon>Metarhizium</taxon>
    </lineage>
</organism>
<feature type="region of interest" description="Disordered" evidence="2">
    <location>
        <begin position="199"/>
        <end position="240"/>
    </location>
</feature>
<evidence type="ECO:0000313" key="5">
    <source>
        <dbReference type="Proteomes" id="UP000317257"/>
    </source>
</evidence>
<keyword evidence="1" id="KW-0175">Coiled coil</keyword>
<dbReference type="EMBL" id="SBHS01000067">
    <property type="protein sequence ID" value="TWU70660.1"/>
    <property type="molecule type" value="Genomic_DNA"/>
</dbReference>
<accession>A0A5C6FYL4</accession>
<dbReference type="InterPro" id="IPR052396">
    <property type="entry name" value="Meiotic_Drive_Suppr_Kinase"/>
</dbReference>
<dbReference type="Pfam" id="PF01636">
    <property type="entry name" value="APH"/>
    <property type="match status" value="1"/>
</dbReference>